<evidence type="ECO:0000256" key="2">
    <source>
        <dbReference type="ARBA" id="ARBA00023002"/>
    </source>
</evidence>
<dbReference type="SUPFAM" id="SSF51735">
    <property type="entry name" value="NAD(P)-binding Rossmann-fold domains"/>
    <property type="match status" value="1"/>
</dbReference>
<reference evidence="13" key="2">
    <citation type="submission" date="2024-08" db="UniProtKB">
        <authorList>
            <consortium name="EnsemblMetazoa"/>
        </authorList>
    </citation>
    <scope>IDENTIFICATION</scope>
</reference>
<evidence type="ECO:0000256" key="4">
    <source>
        <dbReference type="ARBA" id="ARBA00038984"/>
    </source>
</evidence>
<dbReference type="GO" id="GO:0000166">
    <property type="term" value="F:nucleotide binding"/>
    <property type="evidence" value="ECO:0007669"/>
    <property type="project" value="InterPro"/>
</dbReference>
<dbReference type="SUPFAM" id="SSF55347">
    <property type="entry name" value="Glyceraldehyde-3-phosphate dehydrogenase-like, C-terminal domain"/>
    <property type="match status" value="1"/>
</dbReference>
<dbReference type="Gene3D" id="3.40.50.720">
    <property type="entry name" value="NAD(P)-binding Rossmann-like Domain"/>
    <property type="match status" value="1"/>
</dbReference>
<evidence type="ECO:0000259" key="12">
    <source>
        <dbReference type="Pfam" id="PF22725"/>
    </source>
</evidence>
<dbReference type="Pfam" id="PF22725">
    <property type="entry name" value="GFO_IDH_MocA_C3"/>
    <property type="match status" value="1"/>
</dbReference>
<keyword evidence="14" id="KW-1185">Reference proteome</keyword>
<dbReference type="InterPro" id="IPR036291">
    <property type="entry name" value="NAD(P)-bd_dom_sf"/>
</dbReference>
<dbReference type="GO" id="GO:0047837">
    <property type="term" value="F:D-xylose 1-dehydrogenase (NADP+) activity"/>
    <property type="evidence" value="ECO:0007669"/>
    <property type="project" value="UniProtKB-EC"/>
</dbReference>
<evidence type="ECO:0000256" key="8">
    <source>
        <dbReference type="ARBA" id="ARBA00043025"/>
    </source>
</evidence>
<evidence type="ECO:0000256" key="9">
    <source>
        <dbReference type="ARBA" id="ARBA00047423"/>
    </source>
</evidence>
<feature type="domain" description="GFO/IDH/MocA-like oxidoreductase" evidence="12">
    <location>
        <begin position="151"/>
        <end position="267"/>
    </location>
</feature>
<dbReference type="PANTHER" id="PTHR22604:SF105">
    <property type="entry name" value="TRANS-1,2-DIHYDROBENZENE-1,2-DIOL DEHYDROGENASE"/>
    <property type="match status" value="1"/>
</dbReference>
<dbReference type="Gene3D" id="3.30.360.10">
    <property type="entry name" value="Dihydrodipicolinate Reductase, domain 2"/>
    <property type="match status" value="1"/>
</dbReference>
<feature type="domain" description="Gfo/Idh/MocA-like oxidoreductase N-terminal" evidence="11">
    <location>
        <begin position="4"/>
        <end position="141"/>
    </location>
</feature>
<dbReference type="AlphaFoldDB" id="A0AAR5QBE1"/>
<dbReference type="PANTHER" id="PTHR22604">
    <property type="entry name" value="OXIDOREDUCTASES"/>
    <property type="match status" value="1"/>
</dbReference>
<dbReference type="EC" id="1.3.1.20" evidence="3"/>
<protein>
    <recommendedName>
        <fullName evidence="5">Trans-1,2-dihydrobenzene-1,2-diol dehydrogenase</fullName>
        <ecNumber evidence="4">1.1.1.179</ecNumber>
        <ecNumber evidence="3">1.3.1.20</ecNumber>
    </recommendedName>
    <alternativeName>
        <fullName evidence="8">D-xylose 1-dehydrogenase</fullName>
    </alternativeName>
    <alternativeName>
        <fullName evidence="7">D-xylose-NADP dehydrogenase</fullName>
    </alternativeName>
    <alternativeName>
        <fullName evidence="6">Dimeric dihydrodiol dehydrogenase</fullName>
    </alternativeName>
</protein>
<evidence type="ECO:0000256" key="7">
    <source>
        <dbReference type="ARBA" id="ARBA00042988"/>
    </source>
</evidence>
<proteinExistence type="inferred from homology"/>
<comment type="similarity">
    <text evidence="1">Belongs to the Gfo/Idh/MocA family.</text>
</comment>
<dbReference type="EnsemblMetazoa" id="XM_019900589.1">
    <property type="protein sequence ID" value="XP_019756148.1"/>
    <property type="gene ID" value="LOC109534807"/>
</dbReference>
<evidence type="ECO:0000256" key="10">
    <source>
        <dbReference type="ARBA" id="ARBA00049233"/>
    </source>
</evidence>
<evidence type="ECO:0000313" key="13">
    <source>
        <dbReference type="EnsemblMetazoa" id="XP_019770538.1"/>
    </source>
</evidence>
<dbReference type="EnsemblMetazoa" id="XM_019914979.1">
    <property type="protein sequence ID" value="XP_019770538.1"/>
    <property type="gene ID" value="LOC109544663"/>
</dbReference>
<keyword evidence="2" id="KW-0560">Oxidoreductase</keyword>
<dbReference type="InterPro" id="IPR055170">
    <property type="entry name" value="GFO_IDH_MocA-like_dom"/>
</dbReference>
<evidence type="ECO:0000256" key="6">
    <source>
        <dbReference type="ARBA" id="ARBA00042926"/>
    </source>
</evidence>
<comment type="catalytic activity">
    <reaction evidence="10">
        <text>D-xylose + NADP(+) = D-xylono-1,5-lactone + NADPH + H(+)</text>
        <dbReference type="Rhea" id="RHEA:22000"/>
        <dbReference type="ChEBI" id="CHEBI:15378"/>
        <dbReference type="ChEBI" id="CHEBI:15867"/>
        <dbReference type="ChEBI" id="CHEBI:53455"/>
        <dbReference type="ChEBI" id="CHEBI:57783"/>
        <dbReference type="ChEBI" id="CHEBI:58349"/>
        <dbReference type="EC" id="1.1.1.179"/>
    </reaction>
</comment>
<dbReference type="EC" id="1.1.1.179" evidence="4"/>
<comment type="catalytic activity">
    <reaction evidence="9">
        <text>(1R,2R)-1,2-dihydrobenzene-1,2-diol + NADP(+) = catechol + NADPH + H(+)</text>
        <dbReference type="Rhea" id="RHEA:16729"/>
        <dbReference type="ChEBI" id="CHEBI:10702"/>
        <dbReference type="ChEBI" id="CHEBI:15378"/>
        <dbReference type="ChEBI" id="CHEBI:18135"/>
        <dbReference type="ChEBI" id="CHEBI:57783"/>
        <dbReference type="ChEBI" id="CHEBI:58349"/>
        <dbReference type="EC" id="1.3.1.20"/>
    </reaction>
</comment>
<sequence length="360" mass="39891">MALRWGIASAGNISSDFVQALKGLPPGEHRVVAVAARALQRSAVAPFGPTSLQLLLFSCRAQEFAGRHDVDRPYEDYRALAQDPDVQVVYVGAVNSQHFEVATLMLQHGKHVLCEKPLALNERQARRMVELARSRNLFLMEGIWSRFFPVYRRVRQLLDASAVGEPRFVSTAFGDRLEDLDRVKRKELGGGATLTLGVYMLQLQQLVFGNLQPLKVAVAGHTNEEGVDVAAAATFTYPGQKIAVLSCNASLEMPNEALIIGTTGAIRIPDFWCPTSFSLNGEVRKMPLLDNQGPFNYQNSAGLAYEAAEVRRSILAGEIESPQMTHKESIQLAGWMDLIRKELGVKFRCDFEDWDSSELN</sequence>
<reference evidence="14" key="1">
    <citation type="journal article" date="2013" name="Genome Biol.">
        <title>Draft genome of the mountain pine beetle, Dendroctonus ponderosae Hopkins, a major forest pest.</title>
        <authorList>
            <person name="Keeling C.I."/>
            <person name="Yuen M.M."/>
            <person name="Liao N.Y."/>
            <person name="Docking T.R."/>
            <person name="Chan S.K."/>
            <person name="Taylor G.A."/>
            <person name="Palmquist D.L."/>
            <person name="Jackman S.D."/>
            <person name="Nguyen A."/>
            <person name="Li M."/>
            <person name="Henderson H."/>
            <person name="Janes J.K."/>
            <person name="Zhao Y."/>
            <person name="Pandoh P."/>
            <person name="Moore R."/>
            <person name="Sperling F.A."/>
            <person name="Huber D.P."/>
            <person name="Birol I."/>
            <person name="Jones S.J."/>
            <person name="Bohlmann J."/>
        </authorList>
    </citation>
    <scope>NUCLEOTIDE SEQUENCE</scope>
</reference>
<dbReference type="GO" id="GO:0047115">
    <property type="term" value="F:trans-1,2-dihydrobenzene-1,2-diol dehydrogenase activity"/>
    <property type="evidence" value="ECO:0007669"/>
    <property type="project" value="UniProtKB-EC"/>
</dbReference>
<evidence type="ECO:0000256" key="1">
    <source>
        <dbReference type="ARBA" id="ARBA00010928"/>
    </source>
</evidence>
<evidence type="ECO:0000313" key="14">
    <source>
        <dbReference type="Proteomes" id="UP000019118"/>
    </source>
</evidence>
<evidence type="ECO:0000256" key="5">
    <source>
        <dbReference type="ARBA" id="ARBA00040603"/>
    </source>
</evidence>
<organism evidence="13 14">
    <name type="scientific">Dendroctonus ponderosae</name>
    <name type="common">Mountain pine beetle</name>
    <dbReference type="NCBI Taxonomy" id="77166"/>
    <lineage>
        <taxon>Eukaryota</taxon>
        <taxon>Metazoa</taxon>
        <taxon>Ecdysozoa</taxon>
        <taxon>Arthropoda</taxon>
        <taxon>Hexapoda</taxon>
        <taxon>Insecta</taxon>
        <taxon>Pterygota</taxon>
        <taxon>Neoptera</taxon>
        <taxon>Endopterygota</taxon>
        <taxon>Coleoptera</taxon>
        <taxon>Polyphaga</taxon>
        <taxon>Cucujiformia</taxon>
        <taxon>Curculionidae</taxon>
        <taxon>Scolytinae</taxon>
        <taxon>Dendroctonus</taxon>
    </lineage>
</organism>
<dbReference type="InterPro" id="IPR050984">
    <property type="entry name" value="Gfo/Idh/MocA_domain"/>
</dbReference>
<accession>A0AAR5QBE1</accession>
<dbReference type="EnsemblMetazoa" id="XM_019898904.1">
    <property type="protein sequence ID" value="XP_019754463.1"/>
    <property type="gene ID" value="LOC109533561"/>
</dbReference>
<dbReference type="Proteomes" id="UP000019118">
    <property type="component" value="Unassembled WGS sequence"/>
</dbReference>
<evidence type="ECO:0000259" key="11">
    <source>
        <dbReference type="Pfam" id="PF01408"/>
    </source>
</evidence>
<dbReference type="InterPro" id="IPR000683">
    <property type="entry name" value="Gfo/Idh/MocA-like_OxRdtase_N"/>
</dbReference>
<evidence type="ECO:0000256" key="3">
    <source>
        <dbReference type="ARBA" id="ARBA00038853"/>
    </source>
</evidence>
<name>A0AAR5QBE1_DENPD</name>
<dbReference type="Pfam" id="PF01408">
    <property type="entry name" value="GFO_IDH_MocA"/>
    <property type="match status" value="1"/>
</dbReference>